<dbReference type="SUPFAM" id="SSF52266">
    <property type="entry name" value="SGNH hydrolase"/>
    <property type="match status" value="1"/>
</dbReference>
<reference evidence="1" key="1">
    <citation type="submission" date="2025-08" db="UniProtKB">
        <authorList>
            <consortium name="Ensembl"/>
        </authorList>
    </citation>
    <scope>IDENTIFICATION</scope>
</reference>
<name>A0A8B9H4N3_ASTMX</name>
<evidence type="ECO:0000313" key="2">
    <source>
        <dbReference type="Proteomes" id="UP000694621"/>
    </source>
</evidence>
<dbReference type="Gene3D" id="3.40.50.12700">
    <property type="match status" value="1"/>
</dbReference>
<dbReference type="Proteomes" id="UP000694621">
    <property type="component" value="Unplaced"/>
</dbReference>
<proteinExistence type="predicted"/>
<organism evidence="1 2">
    <name type="scientific">Astyanax mexicanus</name>
    <name type="common">Blind cave fish</name>
    <name type="synonym">Astyanax fasciatus mexicanus</name>
    <dbReference type="NCBI Taxonomy" id="7994"/>
    <lineage>
        <taxon>Eukaryota</taxon>
        <taxon>Metazoa</taxon>
        <taxon>Chordata</taxon>
        <taxon>Craniata</taxon>
        <taxon>Vertebrata</taxon>
        <taxon>Euteleostomi</taxon>
        <taxon>Actinopterygii</taxon>
        <taxon>Neopterygii</taxon>
        <taxon>Teleostei</taxon>
        <taxon>Ostariophysi</taxon>
        <taxon>Characiformes</taxon>
        <taxon>Characoidei</taxon>
        <taxon>Acestrorhamphidae</taxon>
        <taxon>Acestrorhamphinae</taxon>
        <taxon>Astyanax</taxon>
    </lineage>
</organism>
<accession>A0A8B9H4N3</accession>
<dbReference type="AlphaFoldDB" id="A0A8B9H4N3"/>
<protein>
    <recommendedName>
        <fullName evidence="3">SGNH hydrolase-type esterase domain-containing protein</fullName>
    </recommendedName>
</protein>
<evidence type="ECO:0008006" key="3">
    <source>
        <dbReference type="Google" id="ProtNLM"/>
    </source>
</evidence>
<evidence type="ECO:0000313" key="1">
    <source>
        <dbReference type="Ensembl" id="ENSAMXP00005004549.1"/>
    </source>
</evidence>
<sequence>MTTDLLKKLWVKMLHCPSTLNLAPRLGTLLHGLPAPHGLTVAKRLTVSPDLRPPPTTLIVGDSITRFLKHHTAKHSVSGAKVKDLTQQFPALLQRYSTVTELLKRDLLFSIKDCEKLFISGPIPPVGRGSGHFSCILNLHTWLQKTCLSYGLAFIDNFNLFWNRPSFYRHDGIHPSRLGSQGLVHNICYPVFNLS</sequence>
<dbReference type="Ensembl" id="ENSAMXT00005005201.1">
    <property type="protein sequence ID" value="ENSAMXP00005004549.1"/>
    <property type="gene ID" value="ENSAMXG00005002837.1"/>
</dbReference>